<evidence type="ECO:0000256" key="16">
    <source>
        <dbReference type="RuleBase" id="RU003762"/>
    </source>
</evidence>
<evidence type="ECO:0000256" key="3">
    <source>
        <dbReference type="ARBA" id="ARBA00022692"/>
    </source>
</evidence>
<evidence type="ECO:0000313" key="20">
    <source>
        <dbReference type="Proteomes" id="UP000007875"/>
    </source>
</evidence>
<keyword evidence="3 16" id="KW-0812">Transmembrane</keyword>
<dbReference type="CDD" id="cd01450">
    <property type="entry name" value="vWFA_subfamily_ECM"/>
    <property type="match status" value="1"/>
</dbReference>
<dbReference type="SMART" id="SM00191">
    <property type="entry name" value="Int_alpha"/>
    <property type="match status" value="5"/>
</dbReference>
<dbReference type="SMART" id="SM00327">
    <property type="entry name" value="VWA"/>
    <property type="match status" value="1"/>
</dbReference>
<dbReference type="InterPro" id="IPR032695">
    <property type="entry name" value="Integrin_dom_sf"/>
</dbReference>
<dbReference type="InterPro" id="IPR048285">
    <property type="entry name" value="Integrin_alpha_Ig-like_2"/>
</dbReference>
<dbReference type="PANTHER" id="PTHR23220:SF133">
    <property type="entry name" value="INTEGRIN ALPHA-PS2"/>
    <property type="match status" value="1"/>
</dbReference>
<dbReference type="InterPro" id="IPR036465">
    <property type="entry name" value="vWFA_dom_sf"/>
</dbReference>
<dbReference type="HOGENOM" id="CLU_273521_0_0_1"/>
<keyword evidence="20" id="KW-1185">Reference proteome</keyword>
<protein>
    <recommendedName>
        <fullName evidence="18">VWFA domain-containing protein</fullName>
    </recommendedName>
</protein>
<dbReference type="Proteomes" id="UP000007875">
    <property type="component" value="Unassembled WGS sequence"/>
</dbReference>
<dbReference type="PROSITE" id="PS50234">
    <property type="entry name" value="VWFA"/>
    <property type="match status" value="1"/>
</dbReference>
<feature type="repeat" description="FG-GAP" evidence="15">
    <location>
        <begin position="602"/>
        <end position="660"/>
    </location>
</feature>
<keyword evidence="10 16" id="KW-0401">Integrin</keyword>
<dbReference type="GO" id="GO:0007229">
    <property type="term" value="P:integrin-mediated signaling pathway"/>
    <property type="evidence" value="ECO:0007669"/>
    <property type="project" value="UniProtKB-KW"/>
</dbReference>
<reference evidence="20" key="1">
    <citation type="submission" date="2003-08" db="EMBL/GenBank/DDBJ databases">
        <authorList>
            <person name="Birren B."/>
            <person name="Nusbaum C."/>
            <person name="Abebe A."/>
            <person name="Abouelleil A."/>
            <person name="Adekoya E."/>
            <person name="Ait-zahra M."/>
            <person name="Allen N."/>
            <person name="Allen T."/>
            <person name="An P."/>
            <person name="Anderson M."/>
            <person name="Anderson S."/>
            <person name="Arachchi H."/>
            <person name="Armbruster J."/>
            <person name="Bachantsang P."/>
            <person name="Baldwin J."/>
            <person name="Barry A."/>
            <person name="Bayul T."/>
            <person name="Blitshsteyn B."/>
            <person name="Bloom T."/>
            <person name="Blye J."/>
            <person name="Boguslavskiy L."/>
            <person name="Borowsky M."/>
            <person name="Boukhgalter B."/>
            <person name="Brunache A."/>
            <person name="Butler J."/>
            <person name="Calixte N."/>
            <person name="Calvo S."/>
            <person name="Camarata J."/>
            <person name="Campo K."/>
            <person name="Chang J."/>
            <person name="Cheshatsang Y."/>
            <person name="Citroen M."/>
            <person name="Collymore A."/>
            <person name="Considine T."/>
            <person name="Cook A."/>
            <person name="Cooke P."/>
            <person name="Corum B."/>
            <person name="Cuomo C."/>
            <person name="David R."/>
            <person name="Dawoe T."/>
            <person name="Degray S."/>
            <person name="Dodge S."/>
            <person name="Dooley K."/>
            <person name="Dorje P."/>
            <person name="Dorjee K."/>
            <person name="Dorris L."/>
            <person name="Duffey N."/>
            <person name="Dupes A."/>
            <person name="Elkins T."/>
            <person name="Engels R."/>
            <person name="Erickson J."/>
            <person name="Farina A."/>
            <person name="Faro S."/>
            <person name="Ferreira P."/>
            <person name="Fischer H."/>
            <person name="Fitzgerald M."/>
            <person name="Foley K."/>
            <person name="Gage D."/>
            <person name="Galagan J."/>
            <person name="Gearin G."/>
            <person name="Gnerre S."/>
            <person name="Gnirke A."/>
            <person name="Goyette A."/>
            <person name="Graham J."/>
            <person name="Grandbois E."/>
            <person name="Gyaltsen K."/>
            <person name="Hafez N."/>
            <person name="Hagopian D."/>
            <person name="Hagos B."/>
            <person name="Hall J."/>
            <person name="Hatcher B."/>
            <person name="Heller A."/>
            <person name="Higgins H."/>
            <person name="Honan T."/>
            <person name="Horn A."/>
            <person name="Houde N."/>
            <person name="Hughes L."/>
            <person name="Hulme W."/>
            <person name="Husby E."/>
            <person name="Iliev I."/>
            <person name="Jaffe D."/>
            <person name="Jones C."/>
            <person name="Kamal M."/>
            <person name="Kamat A."/>
            <person name="Kamvysselis M."/>
            <person name="Karlsson E."/>
            <person name="Kells C."/>
            <person name="Kieu A."/>
            <person name="Kisner P."/>
            <person name="Kodira C."/>
            <person name="Kulbokas E."/>
            <person name="Labutti K."/>
            <person name="Lama D."/>
            <person name="Landers T."/>
            <person name="Leger J."/>
            <person name="Levine S."/>
            <person name="Lewis D."/>
            <person name="Lewis T."/>
            <person name="Lindblad-toh K."/>
            <person name="Liu X."/>
            <person name="Lokyitsang T."/>
            <person name="Lokyitsang Y."/>
            <person name="Lucien O."/>
            <person name="Lui A."/>
            <person name="Ma L.J."/>
            <person name="Mabbitt R."/>
            <person name="Macdonald J."/>
            <person name="Maclean C."/>
            <person name="Major J."/>
            <person name="Manning J."/>
            <person name="Marabella R."/>
            <person name="Maru K."/>
            <person name="Matthews C."/>
            <person name="Mauceli E."/>
            <person name="Mccarthy M."/>
            <person name="Mcdonough S."/>
            <person name="Mcghee T."/>
            <person name="Meldrim J."/>
            <person name="Meneus L."/>
            <person name="Mesirov J."/>
            <person name="Mihalev A."/>
            <person name="Mihova T."/>
            <person name="Mikkelsen T."/>
            <person name="Mlenga V."/>
            <person name="Moru K."/>
            <person name="Mozes J."/>
            <person name="Mulrain L."/>
            <person name="Munson G."/>
            <person name="Naylor J."/>
            <person name="Newes C."/>
            <person name="Nguyen C."/>
            <person name="Nguyen N."/>
            <person name="Nguyen T."/>
            <person name="Nicol R."/>
            <person name="Nielsen C."/>
            <person name="Nizzari M."/>
            <person name="Norbu C."/>
            <person name="Norbu N."/>
            <person name="O'donnell P."/>
            <person name="Okoawo O."/>
            <person name="O'leary S."/>
            <person name="Omotosho B."/>
            <person name="O'neill K."/>
            <person name="Osman S."/>
            <person name="Parker S."/>
            <person name="Perrin D."/>
            <person name="Phunkhang P."/>
            <person name="Piqani B."/>
            <person name="Purcell S."/>
            <person name="Rachupka T."/>
            <person name="Ramasamy U."/>
            <person name="Rameau R."/>
            <person name="Ray V."/>
            <person name="Raymond C."/>
            <person name="Retta R."/>
            <person name="Richardson S."/>
            <person name="Rise C."/>
            <person name="Rodriguez J."/>
            <person name="Rogers J."/>
            <person name="Rogov P."/>
            <person name="Rutman M."/>
            <person name="Schupbach R."/>
            <person name="Seaman C."/>
            <person name="Settipalli S."/>
            <person name="Sharpe T."/>
            <person name="Sheridan J."/>
            <person name="Sherpa N."/>
            <person name="Shi J."/>
            <person name="Smirnov S."/>
            <person name="Smith C."/>
            <person name="Sougnez C."/>
            <person name="Spencer B."/>
            <person name="Stalker J."/>
            <person name="Stange-thomann N."/>
            <person name="Stavropoulos S."/>
            <person name="Stetson K."/>
            <person name="Stone C."/>
            <person name="Stone S."/>
            <person name="Stubbs M."/>
            <person name="Talamas J."/>
            <person name="Tchuinga P."/>
            <person name="Tenzing P."/>
            <person name="Tesfaye S."/>
            <person name="Theodore J."/>
            <person name="Thoulutsang Y."/>
            <person name="Topham K."/>
            <person name="Towey S."/>
            <person name="Tsamla T."/>
            <person name="Tsomo N."/>
            <person name="Vallee D."/>
            <person name="Vassiliev H."/>
            <person name="Venkataraman V."/>
            <person name="Vinson J."/>
            <person name="Vo A."/>
            <person name="Wade C."/>
            <person name="Wang S."/>
            <person name="Wangchuk T."/>
            <person name="Wangdi T."/>
            <person name="Whittaker C."/>
            <person name="Wilkinson J."/>
            <person name="Wu Y."/>
            <person name="Wyman D."/>
            <person name="Yadav S."/>
            <person name="Yang S."/>
            <person name="Yang X."/>
            <person name="Yeager S."/>
            <person name="Yee E."/>
            <person name="Young G."/>
            <person name="Zainoun J."/>
            <person name="Zembeck L."/>
            <person name="Zimmer A."/>
            <person name="Zody M."/>
            <person name="Lander E."/>
        </authorList>
    </citation>
    <scope>NUCLEOTIDE SEQUENCE [LARGE SCALE GENOMIC DNA]</scope>
</reference>
<dbReference type="GO" id="GO:0007160">
    <property type="term" value="P:cell-matrix adhesion"/>
    <property type="evidence" value="ECO:0007669"/>
    <property type="project" value="TreeGrafter"/>
</dbReference>
<evidence type="ECO:0000256" key="9">
    <source>
        <dbReference type="ARBA" id="ARBA00022989"/>
    </source>
</evidence>
<dbReference type="Gene3D" id="1.20.5.930">
    <property type="entry name" value="Bicelle-embedded integrin alpha(iib) transmembrane segment"/>
    <property type="match status" value="1"/>
</dbReference>
<keyword evidence="14" id="KW-0325">Glycoprotein</keyword>
<dbReference type="OMA" id="PKVFSGM"/>
<dbReference type="GO" id="GO:0008305">
    <property type="term" value="C:integrin complex"/>
    <property type="evidence" value="ECO:0007669"/>
    <property type="project" value="InterPro"/>
</dbReference>
<feature type="transmembrane region" description="Helical" evidence="16">
    <location>
        <begin position="1273"/>
        <end position="1295"/>
    </location>
</feature>
<keyword evidence="4" id="KW-0479">Metal-binding</keyword>
<dbReference type="Pfam" id="PF01839">
    <property type="entry name" value="FG-GAP"/>
    <property type="match status" value="2"/>
</dbReference>
<dbReference type="InParanoid" id="H2Y6X9"/>
<feature type="repeat" description="FG-GAP" evidence="15">
    <location>
        <begin position="667"/>
        <end position="730"/>
    </location>
</feature>
<comment type="similarity">
    <text evidence="2 16">Belongs to the integrin alpha chain family.</text>
</comment>
<name>H2Y6X9_CIOSA</name>
<dbReference type="GO" id="GO:0005178">
    <property type="term" value="F:integrin binding"/>
    <property type="evidence" value="ECO:0007669"/>
    <property type="project" value="TreeGrafter"/>
</dbReference>
<evidence type="ECO:0000259" key="18">
    <source>
        <dbReference type="PROSITE" id="PS50234"/>
    </source>
</evidence>
<dbReference type="PANTHER" id="PTHR23220">
    <property type="entry name" value="INTEGRIN ALPHA"/>
    <property type="match status" value="1"/>
</dbReference>
<evidence type="ECO:0000256" key="13">
    <source>
        <dbReference type="ARBA" id="ARBA00023170"/>
    </source>
</evidence>
<dbReference type="InterPro" id="IPR013517">
    <property type="entry name" value="FG-GAP"/>
</dbReference>
<evidence type="ECO:0000256" key="17">
    <source>
        <dbReference type="SAM" id="MobiDB-lite"/>
    </source>
</evidence>
<reference evidence="19" key="3">
    <citation type="submission" date="2025-09" db="UniProtKB">
        <authorList>
            <consortium name="Ensembl"/>
        </authorList>
    </citation>
    <scope>IDENTIFICATION</scope>
</reference>
<dbReference type="InterPro" id="IPR048286">
    <property type="entry name" value="Integrin_alpha_Ig-like_3"/>
</dbReference>
<keyword evidence="5" id="KW-0732">Signal</keyword>
<dbReference type="Pfam" id="PF20805">
    <property type="entry name" value="Integrin_A_Ig_2"/>
    <property type="match status" value="1"/>
</dbReference>
<evidence type="ECO:0000256" key="5">
    <source>
        <dbReference type="ARBA" id="ARBA00022729"/>
    </source>
</evidence>
<evidence type="ECO:0000256" key="4">
    <source>
        <dbReference type="ARBA" id="ARBA00022723"/>
    </source>
</evidence>
<dbReference type="PRINTS" id="PR01185">
    <property type="entry name" value="INTEGRINA"/>
</dbReference>
<sequence length="1311" mass="142858">YVKKGSFLNMERTVVRFCIIVLYHTVLVNSFNLETNVLRYLQSPVVQALTASSSTSAGQLPRGTKPSYFGYDFHLAKSGPNLRFTVGAPKTIVPGQPALQSSPPTSTSSSQPGNVQQCPVSNLFASTPANPTCNSRNPPGAQRGDAFGQSVDVSPSGQLTACSPTKQQSCGPDLAYSPGYCYNSQNRGLTWETDAETKKLKCPIIDMDLMFVLDGSGSVGIKSFEIVKNWTINVAGSFDISTGLTQVGVVQYSHYWASQAIDQQSYIKTEVPLGKFRDINKFGRAVRNISLHTYTTYTAHALNKTILDFQNSSRWSSKTKKVLILLTDGLSTDKDLVPSTAQYVRSLNITTFAVGVGKANTAELQEIANGKNTNERVYYTSNFGGLNEIVSKLRSAILNFVLEGANVNSTVSTFNRELGQNGFSIKSARFPSGRLILGAPGAYDWSGTITKYDSAGDTTADIPTFSQVQGVLPNRTKESYLGYSVSTGLYDGGVKQFAAISAPRYTLEGGVVVFEPQDNSSEFRNSQTIKAYHCTSCTNNHRQLGSYFGATLLSADINNDGKDDLLIGAPLFIGDNYDEGRVFVYLSQPSNSAQTWASPTFQPKVFSGMPDIGGRFGSAISSAGDLNDDGYNDVIIGAPLAENGAGVIYVYHGHADFSTTASLQYSQRIAASTLAGTNLQYFGQSLQGGTDLDGNLYPDVAVGAPRSDTVVIFRTRPVAKFTTTIAFNKLKVPIFNCFGKAFRDCLHLTACITVAGKGIEPTLSAQASIALDTSVTKTRIEFRNMANQTTTGFSRRDLTLNLTKEVRQCFNYTVYVKTSIDDYSDPLVATFTYGLTTAHTSVPLSSITDPMIQNLKTATSSFETDCGPDQTCAYDLSISGTQLTIPRPTPDLSRNGTTLVISRTSDAQHILVKLNLTNKGEPAFDPRVTVSYTSTLGWSAVSIQSSNVNYRECIQNGNPTVIGNTESVVLNYKYNAFLGSIMQRGDWCYFEFKLSYNQLSNLANLPSVNVNILTDTTKFGLSNDTNTADNSFSRAIPVIYVAAADVTSQVNQQNVPFNFTDTNITITSVEEISDRDIPIDFEIKGKGHAVVPQSTVTLSYPNKLADQMHLFYLYKVECTTTKVNNTNIYISVSGNARCLCDQSVINPYQLSLNPPSANVTSPNITILPNPVDLSANVYDCSASPNPMFCQSLECNITNLAQDDIVKFSAKFKLWSKTLRQPNKTQINFISKFLFSANQSTYLVDSLGNPLTDIINTPANHWKKPETVVSTNYLWVYILAAIGGLLLLLLIIAIMYKTGFFKSKYAEMKQEA</sequence>
<dbReference type="SUPFAM" id="SSF53300">
    <property type="entry name" value="vWA-like"/>
    <property type="match status" value="1"/>
</dbReference>
<dbReference type="GO" id="GO:0033627">
    <property type="term" value="P:cell adhesion mediated by integrin"/>
    <property type="evidence" value="ECO:0007669"/>
    <property type="project" value="TreeGrafter"/>
</dbReference>
<dbReference type="InterPro" id="IPR013649">
    <property type="entry name" value="Integrin_alpha_Ig-like_1"/>
</dbReference>
<dbReference type="InterPro" id="IPR013519">
    <property type="entry name" value="Int_alpha_beta-p"/>
</dbReference>
<evidence type="ECO:0000256" key="11">
    <source>
        <dbReference type="ARBA" id="ARBA00023136"/>
    </source>
</evidence>
<evidence type="ECO:0000256" key="6">
    <source>
        <dbReference type="ARBA" id="ARBA00022737"/>
    </source>
</evidence>
<dbReference type="GO" id="GO:0046872">
    <property type="term" value="F:metal ion binding"/>
    <property type="evidence" value="ECO:0007669"/>
    <property type="project" value="UniProtKB-KW"/>
</dbReference>
<feature type="compositionally biased region" description="Low complexity" evidence="17">
    <location>
        <begin position="100"/>
        <end position="112"/>
    </location>
</feature>
<dbReference type="STRING" id="51511.ENSCSAVP00000001077"/>
<evidence type="ECO:0000256" key="15">
    <source>
        <dbReference type="PROSITE-ProRule" id="PRU00803"/>
    </source>
</evidence>
<keyword evidence="11 16" id="KW-0472">Membrane</keyword>
<dbReference type="GO" id="GO:0098609">
    <property type="term" value="P:cell-cell adhesion"/>
    <property type="evidence" value="ECO:0007669"/>
    <property type="project" value="TreeGrafter"/>
</dbReference>
<proteinExistence type="inferred from homology"/>
<evidence type="ECO:0000256" key="1">
    <source>
        <dbReference type="ARBA" id="ARBA00004479"/>
    </source>
</evidence>
<dbReference type="Gene3D" id="2.60.40.1510">
    <property type="entry name" value="ntegrin, alpha v. Chain A, domain 3"/>
    <property type="match status" value="1"/>
</dbReference>
<dbReference type="Pfam" id="PF20806">
    <property type="entry name" value="Integrin_A_Ig_3"/>
    <property type="match status" value="1"/>
</dbReference>
<keyword evidence="12" id="KW-1015">Disulfide bond</keyword>
<dbReference type="Pfam" id="PF00092">
    <property type="entry name" value="VWA"/>
    <property type="match status" value="1"/>
</dbReference>
<dbReference type="Gene3D" id="2.60.40.1530">
    <property type="entry name" value="ntegrin, alpha v. Chain A, domain 4"/>
    <property type="match status" value="1"/>
</dbReference>
<dbReference type="InterPro" id="IPR002035">
    <property type="entry name" value="VWF_A"/>
</dbReference>
<dbReference type="SUPFAM" id="SSF69179">
    <property type="entry name" value="Integrin domains"/>
    <property type="match status" value="2"/>
</dbReference>
<dbReference type="Pfam" id="PF08441">
    <property type="entry name" value="Integrin_A_Ig_1"/>
    <property type="match status" value="1"/>
</dbReference>
<evidence type="ECO:0000256" key="2">
    <source>
        <dbReference type="ARBA" id="ARBA00008054"/>
    </source>
</evidence>
<evidence type="ECO:0000256" key="10">
    <source>
        <dbReference type="ARBA" id="ARBA00023037"/>
    </source>
</evidence>
<dbReference type="PROSITE" id="PS51470">
    <property type="entry name" value="FG_GAP"/>
    <property type="match status" value="3"/>
</dbReference>
<feature type="domain" description="VWFA" evidence="18">
    <location>
        <begin position="208"/>
        <end position="393"/>
    </location>
</feature>
<dbReference type="SUPFAM" id="SSF69318">
    <property type="entry name" value="Integrin alpha N-terminal domain"/>
    <property type="match status" value="1"/>
</dbReference>
<dbReference type="Gene3D" id="3.40.50.410">
    <property type="entry name" value="von Willebrand factor, type A domain"/>
    <property type="match status" value="1"/>
</dbReference>
<feature type="compositionally biased region" description="Polar residues" evidence="17">
    <location>
        <begin position="113"/>
        <end position="137"/>
    </location>
</feature>
<evidence type="ECO:0000256" key="14">
    <source>
        <dbReference type="ARBA" id="ARBA00023180"/>
    </source>
</evidence>
<keyword evidence="6" id="KW-0677">Repeat</keyword>
<dbReference type="eggNOG" id="KOG3637">
    <property type="taxonomic scope" value="Eukaryota"/>
</dbReference>
<evidence type="ECO:0000256" key="12">
    <source>
        <dbReference type="ARBA" id="ARBA00023157"/>
    </source>
</evidence>
<dbReference type="Ensembl" id="ENSCSAVT00000001088.1">
    <property type="protein sequence ID" value="ENSCSAVP00000001077.1"/>
    <property type="gene ID" value="ENSCSAVG00000000597.1"/>
</dbReference>
<keyword evidence="13 16" id="KW-0675">Receptor</keyword>
<dbReference type="PRINTS" id="PR00453">
    <property type="entry name" value="VWFADOMAIN"/>
</dbReference>
<dbReference type="GO" id="GO:0009897">
    <property type="term" value="C:external side of plasma membrane"/>
    <property type="evidence" value="ECO:0007669"/>
    <property type="project" value="TreeGrafter"/>
</dbReference>
<feature type="repeat" description="FG-GAP" evidence="15">
    <location>
        <begin position="534"/>
        <end position="594"/>
    </location>
</feature>
<evidence type="ECO:0000256" key="8">
    <source>
        <dbReference type="ARBA" id="ARBA00022889"/>
    </source>
</evidence>
<evidence type="ECO:0000256" key="7">
    <source>
        <dbReference type="ARBA" id="ARBA00022837"/>
    </source>
</evidence>
<reference evidence="19" key="2">
    <citation type="submission" date="2025-08" db="UniProtKB">
        <authorList>
            <consortium name="Ensembl"/>
        </authorList>
    </citation>
    <scope>IDENTIFICATION</scope>
</reference>
<dbReference type="Gene3D" id="2.130.10.130">
    <property type="entry name" value="Integrin alpha, N-terminal"/>
    <property type="match status" value="1"/>
</dbReference>
<feature type="region of interest" description="Disordered" evidence="17">
    <location>
        <begin position="93"/>
        <end position="150"/>
    </location>
</feature>
<dbReference type="GeneTree" id="ENSGT00940000165133"/>
<organism evidence="19 20">
    <name type="scientific">Ciona savignyi</name>
    <name type="common">Pacific transparent sea squirt</name>
    <dbReference type="NCBI Taxonomy" id="51511"/>
    <lineage>
        <taxon>Eukaryota</taxon>
        <taxon>Metazoa</taxon>
        <taxon>Chordata</taxon>
        <taxon>Tunicata</taxon>
        <taxon>Ascidiacea</taxon>
        <taxon>Phlebobranchia</taxon>
        <taxon>Cionidae</taxon>
        <taxon>Ciona</taxon>
    </lineage>
</organism>
<keyword evidence="8 16" id="KW-0130">Cell adhesion</keyword>
<keyword evidence="7" id="KW-0106">Calcium</keyword>
<evidence type="ECO:0000313" key="19">
    <source>
        <dbReference type="Ensembl" id="ENSCSAVP00000001077.1"/>
    </source>
</evidence>
<accession>H2Y6X9</accession>
<dbReference type="InterPro" id="IPR000413">
    <property type="entry name" value="Integrin_alpha"/>
</dbReference>
<comment type="subcellular location">
    <subcellularLocation>
        <location evidence="1 16">Membrane</location>
        <topology evidence="1 16">Single-pass type I membrane protein</topology>
    </subcellularLocation>
</comment>
<keyword evidence="9 16" id="KW-1133">Transmembrane helix</keyword>
<dbReference type="Gene3D" id="2.60.40.1460">
    <property type="entry name" value="Integrin domains. Chain A, domain 2"/>
    <property type="match status" value="1"/>
</dbReference>
<dbReference type="InterPro" id="IPR028994">
    <property type="entry name" value="Integrin_alpha_N"/>
</dbReference>